<evidence type="ECO:0000259" key="1">
    <source>
        <dbReference type="Pfam" id="PF08885"/>
    </source>
</evidence>
<dbReference type="Pfam" id="PF08885">
    <property type="entry name" value="GSCFA"/>
    <property type="match status" value="1"/>
</dbReference>
<dbReference type="EMBL" id="CP056030">
    <property type="protein sequence ID" value="QKZ06091.1"/>
    <property type="molecule type" value="Genomic_DNA"/>
</dbReference>
<organism evidence="2 3">
    <name type="scientific">Pseudomonas eucalypticola</name>
    <dbReference type="NCBI Taxonomy" id="2599595"/>
    <lineage>
        <taxon>Bacteria</taxon>
        <taxon>Pseudomonadati</taxon>
        <taxon>Pseudomonadota</taxon>
        <taxon>Gammaproteobacteria</taxon>
        <taxon>Pseudomonadales</taxon>
        <taxon>Pseudomonadaceae</taxon>
        <taxon>Pseudomonas</taxon>
    </lineage>
</organism>
<sequence length="352" mass="39748">MDNPYSGLPSRAYWRTGVAGKNHLEVSDLYRKKFSIRPTDAVATAGSCFAQHIGRQMVERGFAFKDFEPAPSYMQDDAARSYGYKMYSARFGNIYTVRQLKQLFLRAFGEFVPDEQYWENDGRYYDPFRPSIEPGGYETVDELLAVQSGHLEAVKKMFTSADVFVFTLGLTEGWIANRDGSVFPTCPGTVAGTFDAEKYRFHSFTYPEILEDFTYVIERTRRINPDIKFLLTVSPVPLTATASGEHILSANSYSKSVLRAVAGDLYNAYDFIDYFPSYEIIAAASSRAMFYEPNMRSVTMHGVGHVMSYFFAEHQLTRAESSKARSRILKSESEVICDEERLDASAAQVAGK</sequence>
<keyword evidence="3" id="KW-1185">Reference proteome</keyword>
<dbReference type="KEGG" id="pez:HWQ56_20835"/>
<evidence type="ECO:0000313" key="3">
    <source>
        <dbReference type="Proteomes" id="UP000509568"/>
    </source>
</evidence>
<gene>
    <name evidence="2" type="ORF">HWQ56_20835</name>
</gene>
<dbReference type="Proteomes" id="UP000509568">
    <property type="component" value="Chromosome"/>
</dbReference>
<reference evidence="2 3" key="1">
    <citation type="submission" date="2020-06" db="EMBL/GenBank/DDBJ databases">
        <title>Pseudomonas eucalypticola sp. nov., an endophyte of Eucalyptus dunnii leaves with biocontrol ability of eucalyptus leaf blight.</title>
        <authorList>
            <person name="Liu Y."/>
            <person name="Song Z."/>
            <person name="Zeng H."/>
            <person name="Lu M."/>
            <person name="Wang X."/>
            <person name="Lian X."/>
            <person name="Zhang Q."/>
        </authorList>
    </citation>
    <scope>NUCLEOTIDE SEQUENCE [LARGE SCALE GENOMIC DNA]</scope>
    <source>
        <strain evidence="2 3">NP-1</strain>
    </source>
</reference>
<feature type="domain" description="GSCFA" evidence="1">
    <location>
        <begin position="42"/>
        <end position="310"/>
    </location>
</feature>
<proteinExistence type="predicted"/>
<accession>A0A7D5HZ12</accession>
<name>A0A7D5HZ12_9PSED</name>
<protein>
    <submittedName>
        <fullName evidence="2">GSCFA domain-containing protein</fullName>
    </submittedName>
</protein>
<dbReference type="InterPro" id="IPR014982">
    <property type="entry name" value="GSCFA"/>
</dbReference>
<evidence type="ECO:0000313" key="2">
    <source>
        <dbReference type="EMBL" id="QKZ06091.1"/>
    </source>
</evidence>
<dbReference type="AlphaFoldDB" id="A0A7D5HZ12"/>